<accession>A0ABW5VNF9</accession>
<dbReference type="GO" id="GO:0008168">
    <property type="term" value="F:methyltransferase activity"/>
    <property type="evidence" value="ECO:0007669"/>
    <property type="project" value="UniProtKB-KW"/>
</dbReference>
<keyword evidence="4" id="KW-1185">Reference proteome</keyword>
<feature type="short sequence motif" description="Histidine triad motif" evidence="1">
    <location>
        <begin position="110"/>
        <end position="114"/>
    </location>
</feature>
<evidence type="ECO:0000313" key="4">
    <source>
        <dbReference type="Proteomes" id="UP001597479"/>
    </source>
</evidence>
<feature type="domain" description="HIT" evidence="2">
    <location>
        <begin position="46"/>
        <end position="125"/>
    </location>
</feature>
<dbReference type="Proteomes" id="UP001597479">
    <property type="component" value="Unassembled WGS sequence"/>
</dbReference>
<dbReference type="Gene3D" id="3.30.428.10">
    <property type="entry name" value="HIT-like"/>
    <property type="match status" value="1"/>
</dbReference>
<dbReference type="PROSITE" id="PS51084">
    <property type="entry name" value="HIT_2"/>
    <property type="match status" value="1"/>
</dbReference>
<evidence type="ECO:0000256" key="1">
    <source>
        <dbReference type="PROSITE-ProRule" id="PRU00464"/>
    </source>
</evidence>
<dbReference type="PANTHER" id="PTHR46648">
    <property type="entry name" value="HIT FAMILY PROTEIN 1"/>
    <property type="match status" value="1"/>
</dbReference>
<comment type="caution">
    <text evidence="3">The sequence shown here is derived from an EMBL/GenBank/DDBJ whole genome shotgun (WGS) entry which is preliminary data.</text>
</comment>
<dbReference type="InterPro" id="IPR011146">
    <property type="entry name" value="HIT-like"/>
</dbReference>
<proteinExistence type="predicted"/>
<keyword evidence="3" id="KW-0489">Methyltransferase</keyword>
<dbReference type="PANTHER" id="PTHR46648:SF1">
    <property type="entry name" value="ADENOSINE 5'-MONOPHOSPHORAMIDASE HNT1"/>
    <property type="match status" value="1"/>
</dbReference>
<keyword evidence="3" id="KW-0808">Transferase</keyword>
<dbReference type="InterPro" id="IPR036265">
    <property type="entry name" value="HIT-like_sf"/>
</dbReference>
<dbReference type="SUPFAM" id="SSF54197">
    <property type="entry name" value="HIT-like"/>
    <property type="match status" value="1"/>
</dbReference>
<dbReference type="InterPro" id="IPR001310">
    <property type="entry name" value="Histidine_triad_HIT"/>
</dbReference>
<name>A0ABW5VNF9_9MICO</name>
<protein>
    <submittedName>
        <fullName evidence="3">HIT family protein</fullName>
        <ecNumber evidence="3">2.1.1.-</ecNumber>
    </submittedName>
</protein>
<dbReference type="EC" id="2.1.1.-" evidence="3"/>
<dbReference type="RefSeq" id="WP_377181203.1">
    <property type="nucleotide sequence ID" value="NZ_JBHUOG010000001.1"/>
</dbReference>
<gene>
    <name evidence="3" type="ORF">ACFS27_06655</name>
</gene>
<evidence type="ECO:0000259" key="2">
    <source>
        <dbReference type="PROSITE" id="PS51084"/>
    </source>
</evidence>
<dbReference type="GO" id="GO:0032259">
    <property type="term" value="P:methylation"/>
    <property type="evidence" value="ECO:0007669"/>
    <property type="project" value="UniProtKB-KW"/>
</dbReference>
<dbReference type="Pfam" id="PF01230">
    <property type="entry name" value="HIT"/>
    <property type="match status" value="1"/>
</dbReference>
<sequence>MSHGSPDYQCPFCLLQRDVFDERNQPADVVGVNDLAYARIAPKWWPANPGAALVVPRVHHENLYDVPDDVGHAVWDLTRGVAVAMKEAYRCDGVSTRQHNEPAGDQDVWHLHVHVFPRYEGDQLYLRHLDAVYVPAVDREPYAERLRESLGLPTVFT</sequence>
<reference evidence="4" key="1">
    <citation type="journal article" date="2019" name="Int. J. Syst. Evol. Microbiol.">
        <title>The Global Catalogue of Microorganisms (GCM) 10K type strain sequencing project: providing services to taxonomists for standard genome sequencing and annotation.</title>
        <authorList>
            <consortium name="The Broad Institute Genomics Platform"/>
            <consortium name="The Broad Institute Genome Sequencing Center for Infectious Disease"/>
            <person name="Wu L."/>
            <person name="Ma J."/>
        </authorList>
    </citation>
    <scope>NUCLEOTIDE SEQUENCE [LARGE SCALE GENOMIC DNA]</scope>
    <source>
        <strain evidence="4">CCM 7044</strain>
    </source>
</reference>
<organism evidence="3 4">
    <name type="scientific">Promicromonospora vindobonensis</name>
    <dbReference type="NCBI Taxonomy" id="195748"/>
    <lineage>
        <taxon>Bacteria</taxon>
        <taxon>Bacillati</taxon>
        <taxon>Actinomycetota</taxon>
        <taxon>Actinomycetes</taxon>
        <taxon>Micrococcales</taxon>
        <taxon>Promicromonosporaceae</taxon>
        <taxon>Promicromonospora</taxon>
    </lineage>
</organism>
<dbReference type="EMBL" id="JBHUOG010000001">
    <property type="protein sequence ID" value="MFD2793224.1"/>
    <property type="molecule type" value="Genomic_DNA"/>
</dbReference>
<evidence type="ECO:0000313" key="3">
    <source>
        <dbReference type="EMBL" id="MFD2793224.1"/>
    </source>
</evidence>